<sequence>MKAMAPILLACCMSGASAAAAADGFMTRCTRAFVWPMAPKMTSFAARRTFCTRHALISAASTVAEGKALDGRVHTEHPMNNVPVTLSGKIGRDLHRNPSHPLGIIKDRIEGYFKERAATTGVAVECFDNLFPVVPIVNNFDDLLIPPDHVSRSPIDTYYVDDKQVLRTHTSAHQSTMLGKGLEAFLVTGDVYRRDEIDRTHYPVFHQMEGVRIFPGLLESRGSREEGVKEVEKDLKEALEGMVVTLFGDVERRWVDTYFPFTDPSFELEIFYNDEWLEVLGCGVMQQEIVRRAGKGETLGWAFGLGLERLAMVLFQIPDIRLFWSTDERFTKQFEAGKITTFAPFSKYPPCYKDVSFWIDKVAGFNNNDFFEIVRGVGGDLVESVVLVDEFVHPKTGRASKCFRVNYRSMERSLTNEEIDVLQEEVRTQMSDALKVELR</sequence>
<reference evidence="16 17" key="1">
    <citation type="journal article" date="2014" name="Mol. Plant">
        <title>Chromosome Scale Genome Assembly and Transcriptome Profiling of Nannochloropsis gaditana in Nitrogen Depletion.</title>
        <authorList>
            <person name="Corteggiani Carpinelli E."/>
            <person name="Telatin A."/>
            <person name="Vitulo N."/>
            <person name="Forcato C."/>
            <person name="D'Angelo M."/>
            <person name="Schiavon R."/>
            <person name="Vezzi A."/>
            <person name="Giacometti G.M."/>
            <person name="Morosinotto T."/>
            <person name="Valle G."/>
        </authorList>
    </citation>
    <scope>NUCLEOTIDE SEQUENCE [LARGE SCALE GENOMIC DNA]</scope>
    <source>
        <strain evidence="16 17">B-31</strain>
    </source>
</reference>
<keyword evidence="5" id="KW-0547">Nucleotide-binding</keyword>
<evidence type="ECO:0000256" key="12">
    <source>
        <dbReference type="ARBA" id="ARBA00049255"/>
    </source>
</evidence>
<feature type="domain" description="Aminoacyl-transfer RNA synthetases class-II family profile" evidence="14">
    <location>
        <begin position="189"/>
        <end position="344"/>
    </location>
</feature>
<dbReference type="SUPFAM" id="SSF55681">
    <property type="entry name" value="Class II aaRS and biotin synthetases"/>
    <property type="match status" value="1"/>
</dbReference>
<dbReference type="EC" id="6.1.1.20" evidence="3"/>
<feature type="signal peptide" evidence="13">
    <location>
        <begin position="1"/>
        <end position="18"/>
    </location>
</feature>
<keyword evidence="4" id="KW-0436">Ligase</keyword>
<evidence type="ECO:0000259" key="15">
    <source>
        <dbReference type="PROSITE" id="PS51447"/>
    </source>
</evidence>
<dbReference type="InterPro" id="IPR036690">
    <property type="entry name" value="Fdx_antiC-bd_sf"/>
</dbReference>
<comment type="similarity">
    <text evidence="2">Belongs to the class-II aminoacyl-tRNA synthetase family.</text>
</comment>
<dbReference type="PROSITE" id="PS50862">
    <property type="entry name" value="AA_TRNA_LIGASE_II"/>
    <property type="match status" value="1"/>
</dbReference>
<dbReference type="OrthoDB" id="4457at2759"/>
<dbReference type="Proteomes" id="UP000019335">
    <property type="component" value="Chromosome 4"/>
</dbReference>
<dbReference type="SUPFAM" id="SSF54991">
    <property type="entry name" value="Anticodon-binding domain of PheRS"/>
    <property type="match status" value="1"/>
</dbReference>
<dbReference type="GO" id="GO:0005524">
    <property type="term" value="F:ATP binding"/>
    <property type="evidence" value="ECO:0007669"/>
    <property type="project" value="UniProtKB-KW"/>
</dbReference>
<feature type="chain" id="PRO_5004900904" description="phenylalanine--tRNA ligase" evidence="13">
    <location>
        <begin position="19"/>
        <end position="439"/>
    </location>
</feature>
<dbReference type="InterPro" id="IPR002319">
    <property type="entry name" value="Phenylalanyl-tRNA_Synthase"/>
</dbReference>
<comment type="caution">
    <text evidence="16">The sequence shown here is derived from an EMBL/GenBank/DDBJ whole genome shotgun (WGS) entry which is preliminary data.</text>
</comment>
<evidence type="ECO:0000256" key="6">
    <source>
        <dbReference type="ARBA" id="ARBA00022840"/>
    </source>
</evidence>
<accession>W7TNG4</accession>
<evidence type="ECO:0000259" key="14">
    <source>
        <dbReference type="PROSITE" id="PS50862"/>
    </source>
</evidence>
<dbReference type="GO" id="GO:0004826">
    <property type="term" value="F:phenylalanine-tRNA ligase activity"/>
    <property type="evidence" value="ECO:0007669"/>
    <property type="project" value="UniProtKB-EC"/>
</dbReference>
<dbReference type="FunFam" id="3.30.930.10:FF:000083">
    <property type="entry name" value="Phenylalanine--tRNA ligase"/>
    <property type="match status" value="1"/>
</dbReference>
<name>W7TNG4_9STRA</name>
<evidence type="ECO:0000256" key="7">
    <source>
        <dbReference type="ARBA" id="ARBA00022917"/>
    </source>
</evidence>
<dbReference type="NCBIfam" id="TIGR00469">
    <property type="entry name" value="pheS_mito"/>
    <property type="match status" value="1"/>
</dbReference>
<evidence type="ECO:0000256" key="9">
    <source>
        <dbReference type="ARBA" id="ARBA00023128"/>
    </source>
</evidence>
<comment type="subcellular location">
    <subcellularLocation>
        <location evidence="1">Mitochondrion matrix</location>
    </subcellularLocation>
</comment>
<gene>
    <name evidence="16" type="ORF">Naga_100002g38</name>
</gene>
<dbReference type="PROSITE" id="PS51447">
    <property type="entry name" value="FDX_ACB"/>
    <property type="match status" value="1"/>
</dbReference>
<dbReference type="InterPro" id="IPR005121">
    <property type="entry name" value="Fdx_antiC-bd"/>
</dbReference>
<dbReference type="SMART" id="SM00896">
    <property type="entry name" value="FDX-ACB"/>
    <property type="match status" value="1"/>
</dbReference>
<dbReference type="AlphaFoldDB" id="W7TNG4"/>
<keyword evidence="10 16" id="KW-0030">Aminoacyl-tRNA synthetase</keyword>
<evidence type="ECO:0000256" key="10">
    <source>
        <dbReference type="ARBA" id="ARBA00023146"/>
    </source>
</evidence>
<protein>
    <recommendedName>
        <fullName evidence="3">phenylalanine--tRNA ligase</fullName>
        <ecNumber evidence="3">6.1.1.20</ecNumber>
    </recommendedName>
    <alternativeName>
        <fullName evidence="11">Phenylalanyl-tRNA synthetase</fullName>
    </alternativeName>
</protein>
<dbReference type="InterPro" id="IPR045864">
    <property type="entry name" value="aa-tRNA-synth_II/BPL/LPL"/>
</dbReference>
<dbReference type="FunFam" id="3.30.70.380:FF:000002">
    <property type="entry name" value="phenylalanine--tRNA ligase, mitochondrial"/>
    <property type="match status" value="1"/>
</dbReference>
<dbReference type="GO" id="GO:0000049">
    <property type="term" value="F:tRNA binding"/>
    <property type="evidence" value="ECO:0007669"/>
    <property type="project" value="InterPro"/>
</dbReference>
<dbReference type="Pfam" id="PF01409">
    <property type="entry name" value="tRNA-synt_2d"/>
    <property type="match status" value="1"/>
</dbReference>
<dbReference type="Gene3D" id="3.30.930.10">
    <property type="entry name" value="Bira Bifunctional Protein, Domain 2"/>
    <property type="match status" value="2"/>
</dbReference>
<evidence type="ECO:0000256" key="5">
    <source>
        <dbReference type="ARBA" id="ARBA00022741"/>
    </source>
</evidence>
<evidence type="ECO:0000256" key="11">
    <source>
        <dbReference type="ARBA" id="ARBA00031194"/>
    </source>
</evidence>
<dbReference type="EMBL" id="AZIL01000274">
    <property type="protein sequence ID" value="EWM28680.1"/>
    <property type="molecule type" value="Genomic_DNA"/>
</dbReference>
<dbReference type="InterPro" id="IPR004530">
    <property type="entry name" value="Phe-tRNA-synth_IIc_mito"/>
</dbReference>
<proteinExistence type="inferred from homology"/>
<evidence type="ECO:0000256" key="13">
    <source>
        <dbReference type="SAM" id="SignalP"/>
    </source>
</evidence>
<keyword evidence="13" id="KW-0732">Signal</keyword>
<dbReference type="GO" id="GO:0006432">
    <property type="term" value="P:phenylalanyl-tRNA aminoacylation"/>
    <property type="evidence" value="ECO:0007669"/>
    <property type="project" value="InterPro"/>
</dbReference>
<evidence type="ECO:0000256" key="2">
    <source>
        <dbReference type="ARBA" id="ARBA00008226"/>
    </source>
</evidence>
<evidence type="ECO:0000256" key="3">
    <source>
        <dbReference type="ARBA" id="ARBA00012814"/>
    </source>
</evidence>
<dbReference type="Pfam" id="PF03147">
    <property type="entry name" value="FDX-ACB"/>
    <property type="match status" value="1"/>
</dbReference>
<evidence type="ECO:0000256" key="1">
    <source>
        <dbReference type="ARBA" id="ARBA00004305"/>
    </source>
</evidence>
<evidence type="ECO:0000256" key="8">
    <source>
        <dbReference type="ARBA" id="ARBA00022946"/>
    </source>
</evidence>
<evidence type="ECO:0000256" key="4">
    <source>
        <dbReference type="ARBA" id="ARBA00022598"/>
    </source>
</evidence>
<dbReference type="Gene3D" id="3.30.70.380">
    <property type="entry name" value="Ferrodoxin-fold anticodon-binding domain"/>
    <property type="match status" value="1"/>
</dbReference>
<keyword evidence="17" id="KW-1185">Reference proteome</keyword>
<dbReference type="InterPro" id="IPR006195">
    <property type="entry name" value="aa-tRNA-synth_II"/>
</dbReference>
<evidence type="ECO:0000313" key="17">
    <source>
        <dbReference type="Proteomes" id="UP000019335"/>
    </source>
</evidence>
<dbReference type="PANTHER" id="PTHR11538">
    <property type="entry name" value="PHENYLALANYL-TRNA SYNTHETASE"/>
    <property type="match status" value="1"/>
</dbReference>
<evidence type="ECO:0000313" key="16">
    <source>
        <dbReference type="EMBL" id="EWM28680.1"/>
    </source>
</evidence>
<keyword evidence="8" id="KW-0809">Transit peptide</keyword>
<comment type="catalytic activity">
    <reaction evidence="12">
        <text>tRNA(Phe) + L-phenylalanine + ATP = L-phenylalanyl-tRNA(Phe) + AMP + diphosphate + H(+)</text>
        <dbReference type="Rhea" id="RHEA:19413"/>
        <dbReference type="Rhea" id="RHEA-COMP:9668"/>
        <dbReference type="Rhea" id="RHEA-COMP:9699"/>
        <dbReference type="ChEBI" id="CHEBI:15378"/>
        <dbReference type="ChEBI" id="CHEBI:30616"/>
        <dbReference type="ChEBI" id="CHEBI:33019"/>
        <dbReference type="ChEBI" id="CHEBI:58095"/>
        <dbReference type="ChEBI" id="CHEBI:78442"/>
        <dbReference type="ChEBI" id="CHEBI:78531"/>
        <dbReference type="ChEBI" id="CHEBI:456215"/>
        <dbReference type="EC" id="6.1.1.20"/>
    </reaction>
</comment>
<dbReference type="PANTHER" id="PTHR11538:SF41">
    <property type="entry name" value="PHENYLALANINE--TRNA LIGASE, MITOCHONDRIAL"/>
    <property type="match status" value="1"/>
</dbReference>
<dbReference type="CDD" id="cd00496">
    <property type="entry name" value="PheRS_alpha_core"/>
    <property type="match status" value="1"/>
</dbReference>
<dbReference type="GO" id="GO:0005759">
    <property type="term" value="C:mitochondrial matrix"/>
    <property type="evidence" value="ECO:0007669"/>
    <property type="project" value="UniProtKB-SubCell"/>
</dbReference>
<keyword evidence="9" id="KW-0496">Mitochondrion</keyword>
<feature type="domain" description="FDX-ACB" evidence="15">
    <location>
        <begin position="346"/>
        <end position="439"/>
    </location>
</feature>
<organism evidence="16 17">
    <name type="scientific">Nannochloropsis gaditana</name>
    <dbReference type="NCBI Taxonomy" id="72520"/>
    <lineage>
        <taxon>Eukaryota</taxon>
        <taxon>Sar</taxon>
        <taxon>Stramenopiles</taxon>
        <taxon>Ochrophyta</taxon>
        <taxon>Eustigmatophyceae</taxon>
        <taxon>Eustigmatales</taxon>
        <taxon>Monodopsidaceae</taxon>
        <taxon>Nannochloropsis</taxon>
    </lineage>
</organism>
<keyword evidence="7" id="KW-0648">Protein biosynthesis</keyword>
<keyword evidence="6" id="KW-0067">ATP-binding</keyword>